<dbReference type="Gene3D" id="3.40.50.150">
    <property type="entry name" value="Vaccinia Virus protein VP39"/>
    <property type="match status" value="1"/>
</dbReference>
<keyword evidence="3" id="KW-1185">Reference proteome</keyword>
<keyword evidence="2" id="KW-0808">Transferase</keyword>
<reference evidence="2" key="1">
    <citation type="submission" date="2016-10" db="EMBL/GenBank/DDBJ databases">
        <authorList>
            <person name="See-Too W.S."/>
        </authorList>
    </citation>
    <scope>NUCLEOTIDE SEQUENCE</scope>
    <source>
        <strain evidence="2">DSM 22276</strain>
    </source>
</reference>
<dbReference type="GO" id="GO:0032259">
    <property type="term" value="P:methylation"/>
    <property type="evidence" value="ECO:0007669"/>
    <property type="project" value="UniProtKB-KW"/>
</dbReference>
<dbReference type="STRING" id="414778.BCM40_08125"/>
<dbReference type="CDD" id="cd02440">
    <property type="entry name" value="AdoMet_MTases"/>
    <property type="match status" value="1"/>
</dbReference>
<evidence type="ECO:0000313" key="2">
    <source>
        <dbReference type="EMBL" id="ANU23341.1"/>
    </source>
</evidence>
<dbReference type="SUPFAM" id="SSF53335">
    <property type="entry name" value="S-adenosyl-L-methionine-dependent methyltransferases"/>
    <property type="match status" value="1"/>
</dbReference>
<dbReference type="KEGG" id="pdg:BCM40_08125"/>
<protein>
    <submittedName>
        <fullName evidence="2">SAM-dependent methyltransferase</fullName>
    </submittedName>
</protein>
<dbReference type="RefSeq" id="WP_065526378.1">
    <property type="nucleotide sequence ID" value="NZ_CP016543.2"/>
</dbReference>
<feature type="domain" description="Methyltransferase" evidence="1">
    <location>
        <begin position="50"/>
        <end position="133"/>
    </location>
</feature>
<dbReference type="Pfam" id="PF13649">
    <property type="entry name" value="Methyltransf_25"/>
    <property type="match status" value="1"/>
</dbReference>
<dbReference type="OrthoDB" id="9795864at2"/>
<gene>
    <name evidence="2" type="ORF">BCM40_08125</name>
</gene>
<dbReference type="EMBL" id="CP016543">
    <property type="protein sequence ID" value="ANU23341.1"/>
    <property type="molecule type" value="Genomic_DNA"/>
</dbReference>
<dbReference type="PANTHER" id="PTHR43460:SF1">
    <property type="entry name" value="METHYLTRANSFERASE TYPE 11 DOMAIN-CONTAINING PROTEIN"/>
    <property type="match status" value="1"/>
</dbReference>
<keyword evidence="2" id="KW-0489">Methyltransferase</keyword>
<proteinExistence type="predicted"/>
<name>A0A1C7EI74_9BACL</name>
<evidence type="ECO:0000313" key="3">
    <source>
        <dbReference type="Proteomes" id="UP000092495"/>
    </source>
</evidence>
<dbReference type="PANTHER" id="PTHR43460">
    <property type="entry name" value="METHYLTRANSFERASE"/>
    <property type="match status" value="1"/>
</dbReference>
<evidence type="ECO:0000259" key="1">
    <source>
        <dbReference type="Pfam" id="PF13649"/>
    </source>
</evidence>
<dbReference type="Proteomes" id="UP000092495">
    <property type="component" value="Chromosome"/>
</dbReference>
<sequence length="249" mass="28491">MDKCDYKKFYETVGNLNGWDFSKLQVQSDEPKWDFYDEVKRRAKTTDILLDIGTGGGEKILTIAPSLEFTVGIDLSHAMIQVAKENLKNSNLPNVQFLHMSSDKIGFPANFFDVVSSRHAPFNAKEVARVLNTDGLFLTQQVSEADKLNIKIAFKRGQSFSEKDGVSKERYIRELKTAGFSNVQSFDYNVTEYYQRPEDLIFLLQHTPIIPNFGMETEDYSRLTAFIENNRTKKGICTNSKRFLIIAKK</sequence>
<organism evidence="2 3">
    <name type="scientific">Planococcus donghaensis</name>
    <dbReference type="NCBI Taxonomy" id="414778"/>
    <lineage>
        <taxon>Bacteria</taxon>
        <taxon>Bacillati</taxon>
        <taxon>Bacillota</taxon>
        <taxon>Bacilli</taxon>
        <taxon>Bacillales</taxon>
        <taxon>Caryophanaceae</taxon>
        <taxon>Planococcus</taxon>
    </lineage>
</organism>
<dbReference type="AlphaFoldDB" id="A0A1C7EI74"/>
<dbReference type="InterPro" id="IPR041698">
    <property type="entry name" value="Methyltransf_25"/>
</dbReference>
<accession>A0A1C7EI74</accession>
<dbReference type="InterPro" id="IPR029063">
    <property type="entry name" value="SAM-dependent_MTases_sf"/>
</dbReference>
<dbReference type="InterPro" id="IPR052939">
    <property type="entry name" value="23S_rRNA_MeTrnsfrase_RlmA"/>
</dbReference>
<dbReference type="GO" id="GO:0008168">
    <property type="term" value="F:methyltransferase activity"/>
    <property type="evidence" value="ECO:0007669"/>
    <property type="project" value="UniProtKB-KW"/>
</dbReference>